<evidence type="ECO:0000256" key="8">
    <source>
        <dbReference type="PROSITE-ProRule" id="PRU00339"/>
    </source>
</evidence>
<dbReference type="GO" id="GO:0017004">
    <property type="term" value="P:cytochrome complex assembly"/>
    <property type="evidence" value="ECO:0007669"/>
    <property type="project" value="UniProtKB-ARBA"/>
</dbReference>
<organism evidence="12 13">
    <name type="scientific">Providencia heimbachae ATCC 35613</name>
    <dbReference type="NCBI Taxonomy" id="1354272"/>
    <lineage>
        <taxon>Bacteria</taxon>
        <taxon>Pseudomonadati</taxon>
        <taxon>Pseudomonadota</taxon>
        <taxon>Gammaproteobacteria</taxon>
        <taxon>Enterobacterales</taxon>
        <taxon>Morganellaceae</taxon>
        <taxon>Providencia</taxon>
    </lineage>
</organism>
<dbReference type="Gene3D" id="1.25.40.10">
    <property type="entry name" value="Tetratricopeptide repeat domain"/>
    <property type="match status" value="1"/>
</dbReference>
<evidence type="ECO:0000256" key="2">
    <source>
        <dbReference type="ARBA" id="ARBA00022617"/>
    </source>
</evidence>
<dbReference type="OrthoDB" id="9776053at2"/>
<comment type="function">
    <text evidence="9">Possible subunit of a heme lyase.</text>
</comment>
<accession>A0A1B7JLK5</accession>
<keyword evidence="7 9" id="KW-0408">Iron</keyword>
<dbReference type="InterPro" id="IPR019734">
    <property type="entry name" value="TPR_rpt"/>
</dbReference>
<dbReference type="GO" id="GO:0005886">
    <property type="term" value="C:plasma membrane"/>
    <property type="evidence" value="ECO:0007669"/>
    <property type="project" value="TreeGrafter"/>
</dbReference>
<dbReference type="Gene3D" id="1.10.8.640">
    <property type="entry name" value="Cytochrome C biogenesis protein"/>
    <property type="match status" value="1"/>
</dbReference>
<feature type="signal peptide" evidence="9">
    <location>
        <begin position="1"/>
        <end position="19"/>
    </location>
</feature>
<dbReference type="InterPro" id="IPR038297">
    <property type="entry name" value="CcmH/CycL/NrfF/Ccl2_sf"/>
</dbReference>
<keyword evidence="9" id="KW-1133">Transmembrane helix</keyword>
<keyword evidence="9" id="KW-0812">Transmembrane</keyword>
<keyword evidence="6 8" id="KW-0802">TPR repeat</keyword>
<feature type="domain" description="Cytochrome c-type biogenesis protein H TPR" evidence="11">
    <location>
        <begin position="218"/>
        <end position="331"/>
    </location>
</feature>
<evidence type="ECO:0000256" key="6">
    <source>
        <dbReference type="ARBA" id="ARBA00022803"/>
    </source>
</evidence>
<comment type="similarity">
    <text evidence="1 9">Belongs to the CcmH/CycL/Ccl2/NrfF family.</text>
</comment>
<dbReference type="AlphaFoldDB" id="A0A1B7JLK5"/>
<dbReference type="Pfam" id="PF03918">
    <property type="entry name" value="CcmH"/>
    <property type="match status" value="1"/>
</dbReference>
<dbReference type="Pfam" id="PF23914">
    <property type="entry name" value="TPR_CcmH_CycH"/>
    <property type="match status" value="1"/>
</dbReference>
<dbReference type="InterPro" id="IPR011990">
    <property type="entry name" value="TPR-like_helical_dom_sf"/>
</dbReference>
<dbReference type="InterPro" id="IPR051263">
    <property type="entry name" value="C-type_cytochrome_biogenesis"/>
</dbReference>
<protein>
    <recommendedName>
        <fullName evidence="9">Formate-dependent nitrite reductase complex subunit</fullName>
    </recommendedName>
</protein>
<dbReference type="InterPro" id="IPR005616">
    <property type="entry name" value="CcmH/CycL/Ccl2/NrfF_N"/>
</dbReference>
<evidence type="ECO:0000256" key="1">
    <source>
        <dbReference type="ARBA" id="ARBA00010342"/>
    </source>
</evidence>
<evidence type="ECO:0000256" key="4">
    <source>
        <dbReference type="ARBA" id="ARBA00022729"/>
    </source>
</evidence>
<reference evidence="12 13" key="1">
    <citation type="submission" date="2016-04" db="EMBL/GenBank/DDBJ databases">
        <title>ATOL: Assembling a taxonomically balanced genome-scale reconstruction of the evolutionary history of the Enterobacteriaceae.</title>
        <authorList>
            <person name="Plunkett G.III."/>
            <person name="Neeno-Eckwall E.C."/>
            <person name="Glasner J.D."/>
            <person name="Perna N.T."/>
        </authorList>
    </citation>
    <scope>NUCLEOTIDE SEQUENCE [LARGE SCALE GENOMIC DNA]</scope>
    <source>
        <strain evidence="12 13">ATCC 35613</strain>
    </source>
</reference>
<dbReference type="Proteomes" id="UP000078224">
    <property type="component" value="Unassembled WGS sequence"/>
</dbReference>
<dbReference type="PATRIC" id="fig|1354272.4.peg.3311"/>
<dbReference type="FunFam" id="1.10.8.640:FF:000001">
    <property type="entry name" value="Cytochrome c-type biogenesis protein"/>
    <property type="match status" value="1"/>
</dbReference>
<feature type="repeat" description="TPR" evidence="8">
    <location>
        <begin position="231"/>
        <end position="264"/>
    </location>
</feature>
<proteinExistence type="inferred from homology"/>
<dbReference type="GO" id="GO:0046872">
    <property type="term" value="F:metal ion binding"/>
    <property type="evidence" value="ECO:0007669"/>
    <property type="project" value="UniProtKB-KW"/>
</dbReference>
<dbReference type="NCBIfam" id="TIGR03147">
    <property type="entry name" value="cyt_nit_nrfF"/>
    <property type="match status" value="1"/>
</dbReference>
<evidence type="ECO:0000259" key="10">
    <source>
        <dbReference type="Pfam" id="PF03918"/>
    </source>
</evidence>
<feature type="transmembrane region" description="Helical" evidence="9">
    <location>
        <begin position="171"/>
        <end position="187"/>
    </location>
</feature>
<dbReference type="PROSITE" id="PS50005">
    <property type="entry name" value="TPR"/>
    <property type="match status" value="1"/>
</dbReference>
<name>A0A1B7JLK5_9GAMM</name>
<dbReference type="GO" id="GO:0016829">
    <property type="term" value="F:lyase activity"/>
    <property type="evidence" value="ECO:0007669"/>
    <property type="project" value="UniProtKB-KW"/>
</dbReference>
<keyword evidence="12" id="KW-0456">Lyase</keyword>
<dbReference type="SMART" id="SM00028">
    <property type="entry name" value="TPR"/>
    <property type="match status" value="2"/>
</dbReference>
<keyword evidence="13" id="KW-1185">Reference proteome</keyword>
<dbReference type="PANTHER" id="PTHR47870">
    <property type="entry name" value="CYTOCHROME C-TYPE BIOGENESIS PROTEIN CCMH"/>
    <property type="match status" value="1"/>
</dbReference>
<feature type="chain" id="PRO_5011020008" description="Formate-dependent nitrite reductase complex subunit" evidence="9">
    <location>
        <begin position="20"/>
        <end position="356"/>
    </location>
</feature>
<dbReference type="PANTHER" id="PTHR47870:SF2">
    <property type="entry name" value="FORMATE-DEPENDENT NITRITE REDUCTASE COMPLEX SUBUNIT NRFF"/>
    <property type="match status" value="1"/>
</dbReference>
<feature type="transmembrane region" description="Helical" evidence="9">
    <location>
        <begin position="104"/>
        <end position="123"/>
    </location>
</feature>
<keyword evidence="9" id="KW-0472">Membrane</keyword>
<evidence type="ECO:0000313" key="12">
    <source>
        <dbReference type="EMBL" id="OAT48742.1"/>
    </source>
</evidence>
<evidence type="ECO:0000256" key="5">
    <source>
        <dbReference type="ARBA" id="ARBA00022737"/>
    </source>
</evidence>
<evidence type="ECO:0000256" key="9">
    <source>
        <dbReference type="RuleBase" id="RU364112"/>
    </source>
</evidence>
<dbReference type="RefSeq" id="WP_068909812.1">
    <property type="nucleotide sequence ID" value="NZ_LXEW01000046.1"/>
</dbReference>
<dbReference type="EMBL" id="LXEW01000046">
    <property type="protein sequence ID" value="OAT48742.1"/>
    <property type="molecule type" value="Genomic_DNA"/>
</dbReference>
<evidence type="ECO:0000256" key="7">
    <source>
        <dbReference type="ARBA" id="ARBA00023004"/>
    </source>
</evidence>
<evidence type="ECO:0000259" key="11">
    <source>
        <dbReference type="Pfam" id="PF23914"/>
    </source>
</evidence>
<sequence>MFKSIYIFLFLFVTFTAKAQIVDTWQFSSPEQQEYSLQIASQLRCPQCQNQNLLESNAPTAVSMRHQVFKMVEEGKTESQVMTYMTDRYGDFVLYNPPLSTGTLLLWGIPPTAFILVILWWLFQVKIKNRKLQCSHSSSIESVAIHSNLLLDDPTEIQTDQQLHWNKHTNIVLFFILLSVIVGYFLLPRFHLTYNEYQRISDPLLSFTPLQQEENDLLRLQHDIRKSPENGELWATLGEYYLYQNSFDNALIAYQRAIKYTGENAQLYSAIATVFYYQAGQHITEETQAVINKALSLDENEVTALMLIASDAFMNANYDSAIQIWQKLLDSNNPRVNRVQLIEAIQMATIMNKSLK</sequence>
<keyword evidence="2 9" id="KW-0349">Heme</keyword>
<evidence type="ECO:0000313" key="13">
    <source>
        <dbReference type="Proteomes" id="UP000078224"/>
    </source>
</evidence>
<feature type="domain" description="CcmH/CycL/Ccl2/NrfF N-terminal" evidence="10">
    <location>
        <begin position="9"/>
        <end position="136"/>
    </location>
</feature>
<keyword evidence="5" id="KW-0677">Repeat</keyword>
<gene>
    <name evidence="12" type="ORF">M998_3243</name>
</gene>
<keyword evidence="3 9" id="KW-0479">Metal-binding</keyword>
<comment type="caution">
    <text evidence="12">The sequence shown here is derived from an EMBL/GenBank/DDBJ whole genome shotgun (WGS) entry which is preliminary data.</text>
</comment>
<evidence type="ECO:0000256" key="3">
    <source>
        <dbReference type="ARBA" id="ARBA00022723"/>
    </source>
</evidence>
<dbReference type="SUPFAM" id="SSF48452">
    <property type="entry name" value="TPR-like"/>
    <property type="match status" value="1"/>
</dbReference>
<dbReference type="InterPro" id="IPR056413">
    <property type="entry name" value="TPR_CcmH_CycH"/>
</dbReference>
<dbReference type="InterPro" id="IPR017565">
    <property type="entry name" value="For-dep_Cytc_NO2Rdtase_NrfF"/>
</dbReference>
<dbReference type="CDD" id="cd16378">
    <property type="entry name" value="CcmH_N"/>
    <property type="match status" value="1"/>
</dbReference>
<keyword evidence="4 9" id="KW-0732">Signal</keyword>